<comment type="caution">
    <text evidence="3">The sequence shown here is derived from an EMBL/GenBank/DDBJ whole genome shotgun (WGS) entry which is preliminary data.</text>
</comment>
<organism evidence="3 4">
    <name type="scientific">Sphingomonas spermidinifaciens</name>
    <dbReference type="NCBI Taxonomy" id="1141889"/>
    <lineage>
        <taxon>Bacteria</taxon>
        <taxon>Pseudomonadati</taxon>
        <taxon>Pseudomonadota</taxon>
        <taxon>Alphaproteobacteria</taxon>
        <taxon>Sphingomonadales</taxon>
        <taxon>Sphingomonadaceae</taxon>
        <taxon>Sphingomonas</taxon>
    </lineage>
</organism>
<feature type="transmembrane region" description="Helical" evidence="1">
    <location>
        <begin position="103"/>
        <end position="121"/>
    </location>
</feature>
<name>A0A2A4B5I4_9SPHN</name>
<keyword evidence="1" id="KW-1133">Transmembrane helix</keyword>
<feature type="chain" id="PRO_5012923802" evidence="2">
    <location>
        <begin position="21"/>
        <end position="444"/>
    </location>
</feature>
<feature type="transmembrane region" description="Helical" evidence="1">
    <location>
        <begin position="275"/>
        <end position="294"/>
    </location>
</feature>
<dbReference type="EMBL" id="NWMW01000001">
    <property type="protein sequence ID" value="PCD02914.1"/>
    <property type="molecule type" value="Genomic_DNA"/>
</dbReference>
<dbReference type="OrthoDB" id="8044879at2"/>
<protein>
    <submittedName>
        <fullName evidence="3">Uncharacterized protein</fullName>
    </submittedName>
</protein>
<accession>A0A2A4B5I4</accession>
<evidence type="ECO:0000313" key="3">
    <source>
        <dbReference type="EMBL" id="PCD02914.1"/>
    </source>
</evidence>
<dbReference type="Proteomes" id="UP000218366">
    <property type="component" value="Unassembled WGS sequence"/>
</dbReference>
<keyword evidence="2" id="KW-0732">Signal</keyword>
<keyword evidence="1" id="KW-0812">Transmembrane</keyword>
<keyword evidence="1" id="KW-0472">Membrane</keyword>
<dbReference type="RefSeq" id="WP_096341315.1">
    <property type="nucleotide sequence ID" value="NZ_NWMW01000001.1"/>
</dbReference>
<proteinExistence type="predicted"/>
<evidence type="ECO:0000256" key="1">
    <source>
        <dbReference type="SAM" id="Phobius"/>
    </source>
</evidence>
<keyword evidence="4" id="KW-1185">Reference proteome</keyword>
<feature type="transmembrane region" description="Helical" evidence="1">
    <location>
        <begin position="300"/>
        <end position="317"/>
    </location>
</feature>
<feature type="transmembrane region" description="Helical" evidence="1">
    <location>
        <begin position="252"/>
        <end position="268"/>
    </location>
</feature>
<sequence>MPFPRSTLIAIVAATAGALAVRMAAARGGLWLDEAWSAVFARDAATAISALRIGHDNNHVLNTWWLQLVGWPASPIAMRGLSILSGTAAVPLAALIAGRKGPLAAALAAWLFALSPALVTYGSEARGYAPMLLALLAAILMIGQSLDAPDKPPPVVGIAIALALGTLAQLTMLFALPALIGWVLWAGRSRQPLRTTARLLGPGLIAASLSATAVLAGGMTIGSYQPFTIAAWADGLGELARYTLAIGWPPKGWLLALTAAGSFALVVARAEDHRAALTALAVLAFPVAVAALGIGNSGLPRYYLIAAAVLLLAIAEAPRTVALPLSIVILGGSVIGDLDLVRNLRADPREAVTAMANARPQGATYAVEASRDAAVIEVAAAQARYPIRLVEAPCPAADFLFVARDGDAPFPDSPARCGIVYAPFAGARTTGLSGNHWQLYLRAR</sequence>
<reference evidence="3 4" key="1">
    <citation type="submission" date="2017-09" db="EMBL/GenBank/DDBJ databases">
        <title>Sphingomonas spermidinifaciens 9NM-10, whole genome shotgun sequence.</title>
        <authorList>
            <person name="Feng G."/>
            <person name="Zhu H."/>
        </authorList>
    </citation>
    <scope>NUCLEOTIDE SEQUENCE [LARGE SCALE GENOMIC DNA]</scope>
    <source>
        <strain evidence="3 4">9NM-10</strain>
    </source>
</reference>
<dbReference type="AlphaFoldDB" id="A0A2A4B5I4"/>
<feature type="transmembrane region" description="Helical" evidence="1">
    <location>
        <begin position="158"/>
        <end position="187"/>
    </location>
</feature>
<evidence type="ECO:0000256" key="2">
    <source>
        <dbReference type="SAM" id="SignalP"/>
    </source>
</evidence>
<feature type="transmembrane region" description="Helical" evidence="1">
    <location>
        <begin position="199"/>
        <end position="221"/>
    </location>
</feature>
<gene>
    <name evidence="3" type="ORF">COC42_00240</name>
</gene>
<feature type="transmembrane region" description="Helical" evidence="1">
    <location>
        <begin position="76"/>
        <end position="97"/>
    </location>
</feature>
<feature type="signal peptide" evidence="2">
    <location>
        <begin position="1"/>
        <end position="20"/>
    </location>
</feature>
<evidence type="ECO:0000313" key="4">
    <source>
        <dbReference type="Proteomes" id="UP000218366"/>
    </source>
</evidence>